<dbReference type="RefSeq" id="WP_008788030.1">
    <property type="nucleotide sequence ID" value="NZ_AKCB01000007.1"/>
</dbReference>
<dbReference type="STRING" id="100884.GCA_000269565_03898"/>
<name>E7G826_9FIRM</name>
<dbReference type="InterPro" id="IPR011055">
    <property type="entry name" value="Dup_hybrid_motif"/>
</dbReference>
<keyword evidence="2" id="KW-0472">Membrane</keyword>
<dbReference type="EMBL" id="ADKX01000014">
    <property type="protein sequence ID" value="EFW05813.1"/>
    <property type="molecule type" value="Genomic_DNA"/>
</dbReference>
<dbReference type="OrthoDB" id="9805070at2"/>
<accession>E7G826</accession>
<dbReference type="SUPFAM" id="SSF51261">
    <property type="entry name" value="Duplicated hybrid motif"/>
    <property type="match status" value="1"/>
</dbReference>
<dbReference type="GeneID" id="78231631"/>
<gene>
    <name evidence="4" type="ORF">HMPREF9488_00914</name>
</gene>
<proteinExistence type="predicted"/>
<dbReference type="PANTHER" id="PTHR21666:SF270">
    <property type="entry name" value="MUREIN HYDROLASE ACTIVATOR ENVC"/>
    <property type="match status" value="1"/>
</dbReference>
<evidence type="ECO:0000256" key="1">
    <source>
        <dbReference type="SAM" id="MobiDB-lite"/>
    </source>
</evidence>
<organism evidence="4 5">
    <name type="scientific">Coprobacillus cateniformis</name>
    <dbReference type="NCBI Taxonomy" id="100884"/>
    <lineage>
        <taxon>Bacteria</taxon>
        <taxon>Bacillati</taxon>
        <taxon>Bacillota</taxon>
        <taxon>Erysipelotrichia</taxon>
        <taxon>Erysipelotrichales</taxon>
        <taxon>Coprobacillaceae</taxon>
        <taxon>Coprobacillus</taxon>
    </lineage>
</organism>
<dbReference type="Gene3D" id="2.70.70.10">
    <property type="entry name" value="Glucose Permease (Domain IIA)"/>
    <property type="match status" value="1"/>
</dbReference>
<comment type="caution">
    <text evidence="4">The sequence shown here is derived from an EMBL/GenBank/DDBJ whole genome shotgun (WGS) entry which is preliminary data.</text>
</comment>
<dbReference type="CDD" id="cd12797">
    <property type="entry name" value="M23_peptidase"/>
    <property type="match status" value="1"/>
</dbReference>
<keyword evidence="5" id="KW-1185">Reference proteome</keyword>
<evidence type="ECO:0000313" key="5">
    <source>
        <dbReference type="Proteomes" id="UP000003157"/>
    </source>
</evidence>
<feature type="domain" description="M23ase beta-sheet core" evidence="3">
    <location>
        <begin position="79"/>
        <end position="178"/>
    </location>
</feature>
<feature type="region of interest" description="Disordered" evidence="1">
    <location>
        <begin position="195"/>
        <end position="220"/>
    </location>
</feature>
<feature type="transmembrane region" description="Helical" evidence="2">
    <location>
        <begin position="5"/>
        <end position="27"/>
    </location>
</feature>
<sequence length="220" mass="24005">MKAKIFIIIGVVIAIPFIAVIGLIVIMSSVIGAVSIGGGSDGSNDSGYLFRDLPFLADYYTCTSDFGSRSNPTGQGIVYHQGIDLVAFKKDGTKAVDIVSVFDGVVVNVTEASSGSGAGNSLEVFDEVTGLYVRYMHMALKPNFNMNDNVKKGDVLGIQGTTGNSTGIHLHFEMHIQDGENKILVNPRDWFDFPKQGEYRQIDNNENKEQEENNEESKRD</sequence>
<reference evidence="4 5" key="1">
    <citation type="submission" date="2010-12" db="EMBL/GenBank/DDBJ databases">
        <title>The Genome Sequence of Coprobacillus sp. strain 29_1.</title>
        <authorList>
            <consortium name="The Broad Institute Genome Sequencing Platform"/>
            <person name="Earl A."/>
            <person name="Ward D."/>
            <person name="Feldgarden M."/>
            <person name="Gevers D."/>
            <person name="Daigneault M."/>
            <person name="Sibley C.D."/>
            <person name="White A."/>
            <person name="Strauss J."/>
            <person name="Allen-Vercoe E."/>
            <person name="Young S.K."/>
            <person name="Zeng Q."/>
            <person name="Gargeya S."/>
            <person name="Fitzgerald M."/>
            <person name="Haas B."/>
            <person name="Abouelleil A."/>
            <person name="Alvarado L."/>
            <person name="Arachchi H.M."/>
            <person name="Berlin A."/>
            <person name="Brown A."/>
            <person name="Chapman S.B."/>
            <person name="Chen Z."/>
            <person name="Dunbar C."/>
            <person name="Freedman E."/>
            <person name="Gearin G."/>
            <person name="Gellesch M."/>
            <person name="Goldberg J."/>
            <person name="Griggs A."/>
            <person name="Gujja S."/>
            <person name="Heilman E."/>
            <person name="Heiman D."/>
            <person name="Howarth C."/>
            <person name="Larson L."/>
            <person name="Lui A."/>
            <person name="MacDonald P.J.P."/>
            <person name="Mehta T."/>
            <person name="Montmayeur A."/>
            <person name="Murphy C."/>
            <person name="Neiman D."/>
            <person name="Pearson M."/>
            <person name="Priest M."/>
            <person name="Roberts A."/>
            <person name="Saif S."/>
            <person name="Shea T."/>
            <person name="Shenoy N."/>
            <person name="Sisk P."/>
            <person name="Stolte C."/>
            <person name="Sykes S."/>
            <person name="White J."/>
            <person name="Yandava C."/>
            <person name="Nusbaum C."/>
            <person name="Birren B."/>
        </authorList>
    </citation>
    <scope>NUCLEOTIDE SEQUENCE [LARGE SCALE GENOMIC DNA]</scope>
    <source>
        <strain evidence="4 5">29_1</strain>
    </source>
</reference>
<dbReference type="Pfam" id="PF01551">
    <property type="entry name" value="Peptidase_M23"/>
    <property type="match status" value="1"/>
</dbReference>
<dbReference type="Proteomes" id="UP000003157">
    <property type="component" value="Unassembled WGS sequence"/>
</dbReference>
<protein>
    <recommendedName>
        <fullName evidence="3">M23ase beta-sheet core domain-containing protein</fullName>
    </recommendedName>
</protein>
<keyword evidence="2" id="KW-0812">Transmembrane</keyword>
<evidence type="ECO:0000259" key="3">
    <source>
        <dbReference type="Pfam" id="PF01551"/>
    </source>
</evidence>
<dbReference type="PANTHER" id="PTHR21666">
    <property type="entry name" value="PEPTIDASE-RELATED"/>
    <property type="match status" value="1"/>
</dbReference>
<dbReference type="InterPro" id="IPR016047">
    <property type="entry name" value="M23ase_b-sheet_dom"/>
</dbReference>
<dbReference type="GO" id="GO:0004222">
    <property type="term" value="F:metalloendopeptidase activity"/>
    <property type="evidence" value="ECO:0007669"/>
    <property type="project" value="TreeGrafter"/>
</dbReference>
<evidence type="ECO:0000256" key="2">
    <source>
        <dbReference type="SAM" id="Phobius"/>
    </source>
</evidence>
<keyword evidence="2" id="KW-1133">Transmembrane helix</keyword>
<dbReference type="InterPro" id="IPR050570">
    <property type="entry name" value="Cell_wall_metabolism_enzyme"/>
</dbReference>
<dbReference type="eggNOG" id="COG0739">
    <property type="taxonomic scope" value="Bacteria"/>
</dbReference>
<evidence type="ECO:0000313" key="4">
    <source>
        <dbReference type="EMBL" id="EFW05813.1"/>
    </source>
</evidence>
<dbReference type="AlphaFoldDB" id="E7G826"/>
<dbReference type="HOGENOM" id="CLU_1254176_0_0_9"/>